<name>A0A558BPP9_9BACT</name>
<dbReference type="InterPro" id="IPR039426">
    <property type="entry name" value="TonB-dep_rcpt-like"/>
</dbReference>
<reference evidence="11 12" key="1">
    <citation type="submission" date="2019-07" db="EMBL/GenBank/DDBJ databases">
        <title>Hymenobacter sp. straun FUR1 Genome sequencing and assembly.</title>
        <authorList>
            <person name="Chhetri G."/>
        </authorList>
    </citation>
    <scope>NUCLEOTIDE SEQUENCE [LARGE SCALE GENOMIC DNA]</scope>
    <source>
        <strain evidence="11 12">Fur1</strain>
    </source>
</reference>
<dbReference type="GO" id="GO:0044718">
    <property type="term" value="P:siderophore transmembrane transport"/>
    <property type="evidence" value="ECO:0007669"/>
    <property type="project" value="TreeGrafter"/>
</dbReference>
<dbReference type="InterPro" id="IPR023997">
    <property type="entry name" value="TonB-dep_OMP_SusC/RagA_CS"/>
</dbReference>
<comment type="caution">
    <text evidence="11">The sequence shown here is derived from an EMBL/GenBank/DDBJ whole genome shotgun (WGS) entry which is preliminary data.</text>
</comment>
<dbReference type="NCBIfam" id="TIGR04057">
    <property type="entry name" value="SusC_RagA_signa"/>
    <property type="match status" value="1"/>
</dbReference>
<feature type="chain" id="PRO_5022065660" evidence="9">
    <location>
        <begin position="36"/>
        <end position="1080"/>
    </location>
</feature>
<protein>
    <submittedName>
        <fullName evidence="11">TonB-dependent receptor</fullName>
    </submittedName>
</protein>
<dbReference type="EMBL" id="VMRJ01000005">
    <property type="protein sequence ID" value="TVT38472.1"/>
    <property type="molecule type" value="Genomic_DNA"/>
</dbReference>
<dbReference type="OrthoDB" id="9816550at2"/>
<dbReference type="InterPro" id="IPR037066">
    <property type="entry name" value="Plug_dom_sf"/>
</dbReference>
<dbReference type="Gene3D" id="2.170.130.10">
    <property type="entry name" value="TonB-dependent receptor, plug domain"/>
    <property type="match status" value="1"/>
</dbReference>
<evidence type="ECO:0000256" key="1">
    <source>
        <dbReference type="ARBA" id="ARBA00004571"/>
    </source>
</evidence>
<evidence type="ECO:0000256" key="6">
    <source>
        <dbReference type="ARBA" id="ARBA00023136"/>
    </source>
</evidence>
<dbReference type="Pfam" id="PF07715">
    <property type="entry name" value="Plug"/>
    <property type="match status" value="1"/>
</dbReference>
<proteinExistence type="inferred from homology"/>
<evidence type="ECO:0000313" key="11">
    <source>
        <dbReference type="EMBL" id="TVT38472.1"/>
    </source>
</evidence>
<dbReference type="InterPro" id="IPR023996">
    <property type="entry name" value="TonB-dep_OMP_SusC/RagA"/>
</dbReference>
<dbReference type="PANTHER" id="PTHR30069:SF29">
    <property type="entry name" value="HEMOGLOBIN AND HEMOGLOBIN-HAPTOGLOBIN-BINDING PROTEIN 1-RELATED"/>
    <property type="match status" value="1"/>
</dbReference>
<keyword evidence="11" id="KW-0675">Receptor</keyword>
<dbReference type="Pfam" id="PF13715">
    <property type="entry name" value="CarbopepD_reg_2"/>
    <property type="match status" value="1"/>
</dbReference>
<dbReference type="PROSITE" id="PS52016">
    <property type="entry name" value="TONB_DEPENDENT_REC_3"/>
    <property type="match status" value="1"/>
</dbReference>
<keyword evidence="5 9" id="KW-0732">Signal</keyword>
<evidence type="ECO:0000259" key="10">
    <source>
        <dbReference type="Pfam" id="PF07715"/>
    </source>
</evidence>
<dbReference type="SUPFAM" id="SSF56935">
    <property type="entry name" value="Porins"/>
    <property type="match status" value="1"/>
</dbReference>
<feature type="signal peptide" evidence="9">
    <location>
        <begin position="1"/>
        <end position="35"/>
    </location>
</feature>
<evidence type="ECO:0000313" key="12">
    <source>
        <dbReference type="Proteomes" id="UP000317624"/>
    </source>
</evidence>
<keyword evidence="6 8" id="KW-0472">Membrane</keyword>
<comment type="similarity">
    <text evidence="8">Belongs to the TonB-dependent receptor family.</text>
</comment>
<dbReference type="Gene3D" id="2.60.40.1120">
    <property type="entry name" value="Carboxypeptidase-like, regulatory domain"/>
    <property type="match status" value="1"/>
</dbReference>
<organism evidence="11 12">
    <name type="scientific">Hymenobacter setariae</name>
    <dbReference type="NCBI Taxonomy" id="2594794"/>
    <lineage>
        <taxon>Bacteria</taxon>
        <taxon>Pseudomonadati</taxon>
        <taxon>Bacteroidota</taxon>
        <taxon>Cytophagia</taxon>
        <taxon>Cytophagales</taxon>
        <taxon>Hymenobacteraceae</taxon>
        <taxon>Hymenobacter</taxon>
    </lineage>
</organism>
<keyword evidence="4 8" id="KW-0812">Transmembrane</keyword>
<comment type="subcellular location">
    <subcellularLocation>
        <location evidence="1 8">Cell outer membrane</location>
        <topology evidence="1 8">Multi-pass membrane protein</topology>
    </subcellularLocation>
</comment>
<dbReference type="InterPro" id="IPR008969">
    <property type="entry name" value="CarboxyPept-like_regulatory"/>
</dbReference>
<keyword evidence="12" id="KW-1185">Reference proteome</keyword>
<dbReference type="GO" id="GO:0015344">
    <property type="term" value="F:siderophore uptake transmembrane transporter activity"/>
    <property type="evidence" value="ECO:0007669"/>
    <property type="project" value="TreeGrafter"/>
</dbReference>
<gene>
    <name evidence="11" type="ORF">FNT36_19980</name>
</gene>
<dbReference type="InterPro" id="IPR012910">
    <property type="entry name" value="Plug_dom"/>
</dbReference>
<evidence type="ECO:0000256" key="5">
    <source>
        <dbReference type="ARBA" id="ARBA00022729"/>
    </source>
</evidence>
<dbReference type="NCBIfam" id="TIGR04056">
    <property type="entry name" value="OMP_RagA_SusC"/>
    <property type="match status" value="1"/>
</dbReference>
<dbReference type="Gene3D" id="2.40.170.20">
    <property type="entry name" value="TonB-dependent receptor, beta-barrel domain"/>
    <property type="match status" value="1"/>
</dbReference>
<keyword evidence="3 8" id="KW-1134">Transmembrane beta strand</keyword>
<evidence type="ECO:0000256" key="8">
    <source>
        <dbReference type="PROSITE-ProRule" id="PRU01360"/>
    </source>
</evidence>
<sequence>MKSTLRNRLVRGALGQSLLPLAWCASVGTTLSASAAPRALVAPTSPVSAHNATTLLADIAVQGVVTDSKGEGLPGVNVILKGTSQGTTTDEQGRYRLKVPEQGSVLVFSFVGFTSQEVPVTGTTALNVKLEAQDKSLEEVVVVGYGTQSRATVTGAVGQVTSQELVRTPAAAATSALAGRIPGITARQGDARPGAGTSIQIRNMGAPLYVIDGIQSEEGQFNNLGLNDIETISVLKDASAAIYGMRASNGVILVTTKRGKLGKPVINLNGYYGVQNFTKYPHPANAYQHQRGLVESEQNYAQIERRAPRPVSDPVSGKILTAEELEKWRQGTEPGYKSYDYYDMVFRPNVPQYYLNGNISGASDNVTYYLSGSYLNQKALIEDNFFKRYNLQANLEAKINPHFRVGTQLYGRAEYRHTAGVPGLDDYFNPFLSVFSMWPTEAPYANDNPLYINQTHNINVNPATYKESITGYCDDDWRAGKINLYGQYDFSFGLTVKATGSYNYTTNTFNGFEYTYNGYRYNPTAQTYDLVPGGGNQNPWREQRRRALIERTGQIQLFYNKQLGDHGLSATAVYERYDTDNRYNIVHTVPPNNTIPIQYFANQDYLLDEVSETARAGYVGRLAYNYKQKYLVEGLGRYDGSYLYRADSRFGFFPAVTAGYRISEENFLKNSGAGRVITELKLRGSYGVTGSDAINPYAYLQGYDFGSGASIFNGAYTLGVRPRGLPITTLSWIRNKTTNLGVDFGLFGGKLSGTFDIFRRRREGLPGVDPNIVLPSEVGYGLYAENRNSDETKGLEGGLIYSGVTSQGLSFSVGAHATLARRFDISYGQRFSNSWDRYRNSYYSRWGDVGWGYQAIGQFQSEQEIADYRIDNDGQGNRTQLPGDIIYKDVNGDGVINNLDERPIGYIQGGNPLVTYALNTSLGYKNFTLNFDIIGAGMQTYQREYELLIPFQNNGTSPNYILEDRWHRADPYNADSPWVPGKYPAIRRDASGSSNFNRRSSFWIKTVRYVRLRNVELAYNLPKPWLTKIGFSGVRVYVNATNLVTFSTLNDIDIDPEITSTNGLGYPPQRLINTGFSVSF</sequence>
<evidence type="ECO:0000256" key="7">
    <source>
        <dbReference type="ARBA" id="ARBA00023237"/>
    </source>
</evidence>
<dbReference type="AlphaFoldDB" id="A0A558BPP9"/>
<keyword evidence="7 8" id="KW-0998">Cell outer membrane</keyword>
<dbReference type="InterPro" id="IPR036942">
    <property type="entry name" value="Beta-barrel_TonB_sf"/>
</dbReference>
<feature type="domain" description="TonB-dependent receptor plug" evidence="10">
    <location>
        <begin position="152"/>
        <end position="251"/>
    </location>
</feature>
<keyword evidence="2 8" id="KW-0813">Transport</keyword>
<evidence type="ECO:0000256" key="2">
    <source>
        <dbReference type="ARBA" id="ARBA00022448"/>
    </source>
</evidence>
<dbReference type="GO" id="GO:0009279">
    <property type="term" value="C:cell outer membrane"/>
    <property type="evidence" value="ECO:0007669"/>
    <property type="project" value="UniProtKB-SubCell"/>
</dbReference>
<dbReference type="PANTHER" id="PTHR30069">
    <property type="entry name" value="TONB-DEPENDENT OUTER MEMBRANE RECEPTOR"/>
    <property type="match status" value="1"/>
</dbReference>
<evidence type="ECO:0000256" key="3">
    <source>
        <dbReference type="ARBA" id="ARBA00022452"/>
    </source>
</evidence>
<accession>A0A558BPP9</accession>
<evidence type="ECO:0000256" key="4">
    <source>
        <dbReference type="ARBA" id="ARBA00022692"/>
    </source>
</evidence>
<evidence type="ECO:0000256" key="9">
    <source>
        <dbReference type="SAM" id="SignalP"/>
    </source>
</evidence>
<dbReference type="Proteomes" id="UP000317624">
    <property type="component" value="Unassembled WGS sequence"/>
</dbReference>
<dbReference type="SUPFAM" id="SSF49464">
    <property type="entry name" value="Carboxypeptidase regulatory domain-like"/>
    <property type="match status" value="1"/>
</dbReference>